<evidence type="ECO:0000256" key="6">
    <source>
        <dbReference type="ARBA" id="ARBA00022827"/>
    </source>
</evidence>
<keyword evidence="7" id="KW-0560">Oxidoreductase</keyword>
<dbReference type="EMBL" id="LR782806">
    <property type="protein sequence ID" value="CAB3220714.1"/>
    <property type="molecule type" value="mRNA"/>
</dbReference>
<dbReference type="InterPro" id="IPR017941">
    <property type="entry name" value="Rieske_2Fe-2S"/>
</dbReference>
<dbReference type="Gene3D" id="3.30.390.30">
    <property type="match status" value="1"/>
</dbReference>
<evidence type="ECO:0000256" key="3">
    <source>
        <dbReference type="ARBA" id="ARBA00022630"/>
    </source>
</evidence>
<dbReference type="GO" id="GO:0051537">
    <property type="term" value="F:2 iron, 2 sulfur cluster binding"/>
    <property type="evidence" value="ECO:0007669"/>
    <property type="project" value="UniProtKB-KW"/>
</dbReference>
<dbReference type="Pfam" id="PF14759">
    <property type="entry name" value="Reductase_C"/>
    <property type="match status" value="1"/>
</dbReference>
<dbReference type="PRINTS" id="PR00368">
    <property type="entry name" value="FADPNR"/>
</dbReference>
<dbReference type="InterPro" id="IPR036922">
    <property type="entry name" value="Rieske_2Fe-2S_sf"/>
</dbReference>
<keyword evidence="5" id="KW-0479">Metal-binding</keyword>
<keyword evidence="6" id="KW-0274">FAD</keyword>
<evidence type="ECO:0000313" key="11">
    <source>
        <dbReference type="EMBL" id="CAB3220714.1"/>
    </source>
</evidence>
<dbReference type="SUPFAM" id="SSF50022">
    <property type="entry name" value="ISP domain"/>
    <property type="match status" value="1"/>
</dbReference>
<dbReference type="Pfam" id="PF07992">
    <property type="entry name" value="Pyr_redox_2"/>
    <property type="match status" value="1"/>
</dbReference>
<reference evidence="11" key="1">
    <citation type="submission" date="2020-04" db="EMBL/GenBank/DDBJ databases">
        <authorList>
            <person name="Neveu A P."/>
        </authorList>
    </citation>
    <scope>NUCLEOTIDE SEQUENCE</scope>
    <source>
        <tissue evidence="11">Whole embryo</tissue>
    </source>
</reference>
<dbReference type="Gene3D" id="3.50.50.60">
    <property type="entry name" value="FAD/NAD(P)-binding domain"/>
    <property type="match status" value="2"/>
</dbReference>
<dbReference type="SUPFAM" id="SSF55424">
    <property type="entry name" value="FAD/NAD-linked reductases, dimerisation (C-terminal) domain"/>
    <property type="match status" value="1"/>
</dbReference>
<keyword evidence="4" id="KW-0001">2Fe-2S</keyword>
<dbReference type="PANTHER" id="PTHR43557:SF2">
    <property type="entry name" value="RIESKE DOMAIN-CONTAINING PROTEIN-RELATED"/>
    <property type="match status" value="1"/>
</dbReference>
<keyword evidence="9" id="KW-0411">Iron-sulfur</keyword>
<evidence type="ECO:0000256" key="9">
    <source>
        <dbReference type="ARBA" id="ARBA00023014"/>
    </source>
</evidence>
<dbReference type="AlphaFoldDB" id="A0A6F9D6Q8"/>
<evidence type="ECO:0000256" key="1">
    <source>
        <dbReference type="ARBA" id="ARBA00001974"/>
    </source>
</evidence>
<comment type="similarity">
    <text evidence="2">Belongs to the FAD-dependent oxidoreductase family.</text>
</comment>
<dbReference type="Gene3D" id="2.102.10.10">
    <property type="entry name" value="Rieske [2Fe-2S] iron-sulphur domain"/>
    <property type="match status" value="1"/>
</dbReference>
<sequence length="574" mass="61655">MSDEFFEESVCKVGDLSVATENGKSECMKEVELGQGKCLIVRHKDGKITAVGHKCTHYGAPLIKGVLNNGRIRCPWHGACFNAETGDIEDFPGLDSIHSFQVRIESDDVIVRARRDQLTNNKRNLLAGKTGLDCSNCYDEDGRVVIIGGGPSSLTCAETMRKEGFTGRIVLLSKDRHPPYDRPKLSKALNIEPDKAYLRGNADYYKSIGIELHNNVEVVGVNVVTKSVKVSKPVPDCTANGNLHVTYDKLVIATGGQPRTLAPTPGWNLKNIFVLRTPDDANAIAKASKDRQVVVVGSSFIGMEVAAYLADKKIAESVSVVCGKRSSVPFEGSLGKEVGTMIMQMNEEKGSVLFYPKAGVVGLGGGEGNGASSVKKVKLSDGNVLDADVVVVGIGVNPATQFLNDSELRLTDRGFIPVDARMQTKVPNVYAVGDVALFPLAMKDGELSNIQHWQMAHAHGRIAGLDIVKSLQRTKSGKSAATSFSTSGQSVNSVPFFWTVQYGSSIRYAGHGVGYDDVSICGDVSARKFAAYYLKKDVVVAVATMNADPVAANMAEKLANGVVMRRIDIPPCLV</sequence>
<keyword evidence="8" id="KW-0408">Iron</keyword>
<name>A0A6F9D6Q8_9ASCI</name>
<protein>
    <submittedName>
        <fullName evidence="11">Apoptosis-inducing factor 3-like</fullName>
    </submittedName>
</protein>
<comment type="cofactor">
    <cofactor evidence="1">
        <name>FAD</name>
        <dbReference type="ChEBI" id="CHEBI:57692"/>
    </cofactor>
</comment>
<feature type="domain" description="Rieske" evidence="10">
    <location>
        <begin position="16"/>
        <end position="111"/>
    </location>
</feature>
<organism evidence="11">
    <name type="scientific">Phallusia mammillata</name>
    <dbReference type="NCBI Taxonomy" id="59560"/>
    <lineage>
        <taxon>Eukaryota</taxon>
        <taxon>Metazoa</taxon>
        <taxon>Chordata</taxon>
        <taxon>Tunicata</taxon>
        <taxon>Ascidiacea</taxon>
        <taxon>Phlebobranchia</taxon>
        <taxon>Ascidiidae</taxon>
        <taxon>Phallusia</taxon>
    </lineage>
</organism>
<dbReference type="InterPro" id="IPR028202">
    <property type="entry name" value="Reductase_C"/>
</dbReference>
<dbReference type="PROSITE" id="PS51296">
    <property type="entry name" value="RIESKE"/>
    <property type="match status" value="1"/>
</dbReference>
<dbReference type="GO" id="GO:0005737">
    <property type="term" value="C:cytoplasm"/>
    <property type="evidence" value="ECO:0007669"/>
    <property type="project" value="TreeGrafter"/>
</dbReference>
<dbReference type="GO" id="GO:0016651">
    <property type="term" value="F:oxidoreductase activity, acting on NAD(P)H"/>
    <property type="evidence" value="ECO:0007669"/>
    <property type="project" value="TreeGrafter"/>
</dbReference>
<keyword evidence="3" id="KW-0285">Flavoprotein</keyword>
<accession>A0A6F9D6Q8</accession>
<evidence type="ECO:0000256" key="7">
    <source>
        <dbReference type="ARBA" id="ARBA00023002"/>
    </source>
</evidence>
<dbReference type="InterPro" id="IPR036188">
    <property type="entry name" value="FAD/NAD-bd_sf"/>
</dbReference>
<dbReference type="InterPro" id="IPR016156">
    <property type="entry name" value="FAD/NAD-linked_Rdtase_dimer_sf"/>
</dbReference>
<evidence type="ECO:0000256" key="4">
    <source>
        <dbReference type="ARBA" id="ARBA00022714"/>
    </source>
</evidence>
<dbReference type="PANTHER" id="PTHR43557">
    <property type="entry name" value="APOPTOSIS-INDUCING FACTOR 1"/>
    <property type="match status" value="1"/>
</dbReference>
<dbReference type="InterPro" id="IPR050446">
    <property type="entry name" value="FAD-oxidoreductase/Apoptosis"/>
</dbReference>
<gene>
    <name evidence="11" type="primary">Aifm3-001</name>
</gene>
<dbReference type="FunFam" id="2.102.10.10:FF:000003">
    <property type="entry name" value="apoptosis-inducing factor 3 isoform X2"/>
    <property type="match status" value="1"/>
</dbReference>
<evidence type="ECO:0000256" key="8">
    <source>
        <dbReference type="ARBA" id="ARBA00023004"/>
    </source>
</evidence>
<proteinExistence type="evidence at transcript level"/>
<dbReference type="Pfam" id="PF00355">
    <property type="entry name" value="Rieske"/>
    <property type="match status" value="1"/>
</dbReference>
<dbReference type="GO" id="GO:0046872">
    <property type="term" value="F:metal ion binding"/>
    <property type="evidence" value="ECO:0007669"/>
    <property type="project" value="UniProtKB-KW"/>
</dbReference>
<dbReference type="PRINTS" id="PR00469">
    <property type="entry name" value="PNDRDTASEII"/>
</dbReference>
<dbReference type="SUPFAM" id="SSF51905">
    <property type="entry name" value="FAD/NAD(P)-binding domain"/>
    <property type="match status" value="2"/>
</dbReference>
<evidence type="ECO:0000259" key="10">
    <source>
        <dbReference type="PROSITE" id="PS51296"/>
    </source>
</evidence>
<dbReference type="InterPro" id="IPR023753">
    <property type="entry name" value="FAD/NAD-binding_dom"/>
</dbReference>
<dbReference type="CDD" id="cd03478">
    <property type="entry name" value="Rieske_AIFL_N"/>
    <property type="match status" value="1"/>
</dbReference>
<evidence type="ECO:0000256" key="2">
    <source>
        <dbReference type="ARBA" id="ARBA00006442"/>
    </source>
</evidence>
<evidence type="ECO:0000256" key="5">
    <source>
        <dbReference type="ARBA" id="ARBA00022723"/>
    </source>
</evidence>